<comment type="caution">
    <text evidence="1">The sequence shown here is derived from an EMBL/GenBank/DDBJ whole genome shotgun (WGS) entry which is preliminary data.</text>
</comment>
<keyword evidence="2" id="KW-1185">Reference proteome</keyword>
<accession>A0ABR4E665</accession>
<organism evidence="1 2">
    <name type="scientific">Diaporthe vaccinii</name>
    <dbReference type="NCBI Taxonomy" id="105482"/>
    <lineage>
        <taxon>Eukaryota</taxon>
        <taxon>Fungi</taxon>
        <taxon>Dikarya</taxon>
        <taxon>Ascomycota</taxon>
        <taxon>Pezizomycotina</taxon>
        <taxon>Sordariomycetes</taxon>
        <taxon>Sordariomycetidae</taxon>
        <taxon>Diaporthales</taxon>
        <taxon>Diaporthaceae</taxon>
        <taxon>Diaporthe</taxon>
        <taxon>Diaporthe eres species complex</taxon>
    </lineage>
</organism>
<proteinExistence type="predicted"/>
<dbReference type="Proteomes" id="UP001600888">
    <property type="component" value="Unassembled WGS sequence"/>
</dbReference>
<evidence type="ECO:0000313" key="2">
    <source>
        <dbReference type="Proteomes" id="UP001600888"/>
    </source>
</evidence>
<name>A0ABR4E665_9PEZI</name>
<dbReference type="EMBL" id="JBAWTH010000093">
    <property type="protein sequence ID" value="KAL2277884.1"/>
    <property type="molecule type" value="Genomic_DNA"/>
</dbReference>
<evidence type="ECO:0000313" key="1">
    <source>
        <dbReference type="EMBL" id="KAL2277884.1"/>
    </source>
</evidence>
<protein>
    <submittedName>
        <fullName evidence="1">Uncharacterized protein</fullName>
    </submittedName>
</protein>
<sequence>MTVTAEINKRTPEAVIGSRFTNMLMAVQQFATIGDVIIGGSQNLPACGVWCVVRTSLVLLMGYSSHLERFSSLFMEIGRSSPRYQDLCCTPAPTR</sequence>
<gene>
    <name evidence="1" type="ORF">FJTKL_15164</name>
</gene>
<reference evidence="1 2" key="1">
    <citation type="submission" date="2024-03" db="EMBL/GenBank/DDBJ databases">
        <title>A high-quality draft genome sequence of Diaporthe vaccinii, a causative agent of upright dieback and viscid rot disease in cranberry plants.</title>
        <authorList>
            <person name="Sarrasin M."/>
            <person name="Lang B.F."/>
            <person name="Burger G."/>
        </authorList>
    </citation>
    <scope>NUCLEOTIDE SEQUENCE [LARGE SCALE GENOMIC DNA]</scope>
    <source>
        <strain evidence="1 2">IS7</strain>
    </source>
</reference>